<organism evidence="2 3">
    <name type="scientific">Riemerella columbipharyngis</name>
    <dbReference type="NCBI Taxonomy" id="1071918"/>
    <lineage>
        <taxon>Bacteria</taxon>
        <taxon>Pseudomonadati</taxon>
        <taxon>Bacteroidota</taxon>
        <taxon>Flavobacteriia</taxon>
        <taxon>Flavobacteriales</taxon>
        <taxon>Weeksellaceae</taxon>
        <taxon>Riemerella</taxon>
    </lineage>
</organism>
<evidence type="ECO:0000256" key="1">
    <source>
        <dbReference type="SAM" id="MobiDB-lite"/>
    </source>
</evidence>
<feature type="region of interest" description="Disordered" evidence="1">
    <location>
        <begin position="115"/>
        <end position="137"/>
    </location>
</feature>
<evidence type="ECO:0008006" key="4">
    <source>
        <dbReference type="Google" id="ProtNLM"/>
    </source>
</evidence>
<dbReference type="AlphaFoldDB" id="A0A1G7FWV6"/>
<evidence type="ECO:0000313" key="3">
    <source>
        <dbReference type="Proteomes" id="UP000198517"/>
    </source>
</evidence>
<gene>
    <name evidence="2" type="ORF">SAMN05421544_1307</name>
</gene>
<accession>A0A1G7FWV6</accession>
<dbReference type="STRING" id="1071918.SAMN05421544_1307"/>
<protein>
    <recommendedName>
        <fullName evidence="4">Mu-like prophage protein gp36</fullName>
    </recommendedName>
</protein>
<name>A0A1G7FWV6_9FLAO</name>
<dbReference type="Proteomes" id="UP000198517">
    <property type="component" value="Unassembled WGS sequence"/>
</dbReference>
<dbReference type="EMBL" id="FNAS01000030">
    <property type="protein sequence ID" value="SDE80327.1"/>
    <property type="molecule type" value="Genomic_DNA"/>
</dbReference>
<evidence type="ECO:0000313" key="2">
    <source>
        <dbReference type="EMBL" id="SDE80327.1"/>
    </source>
</evidence>
<proteinExistence type="predicted"/>
<dbReference type="RefSeq" id="WP_092738097.1">
    <property type="nucleotide sequence ID" value="NZ_FNAS01000030.1"/>
</dbReference>
<keyword evidence="3" id="KW-1185">Reference proteome</keyword>
<dbReference type="OrthoDB" id="881590at2"/>
<sequence length="137" mass="15746">MYIDIEELKTHCYEAELRAIIKDDETIALASIDMAVEFATTKLMKDYNVTEIFSKTGSERSPLLVKIIKDIAIWELVGLANPSINYEDKKFRYEQAVNWLTAVYKGMPANLPKLDETDSNSVKSFSYHSEPPRSNRY</sequence>
<reference evidence="2 3" key="1">
    <citation type="submission" date="2016-10" db="EMBL/GenBank/DDBJ databases">
        <authorList>
            <person name="de Groot N.N."/>
        </authorList>
    </citation>
    <scope>NUCLEOTIDE SEQUENCE [LARGE SCALE GENOMIC DNA]</scope>
    <source>
        <strain evidence="2 3">DSM 24015</strain>
    </source>
</reference>